<feature type="transmembrane region" description="Helical" evidence="13">
    <location>
        <begin position="141"/>
        <end position="162"/>
    </location>
</feature>
<evidence type="ECO:0000256" key="5">
    <source>
        <dbReference type="ARBA" id="ARBA00022448"/>
    </source>
</evidence>
<comment type="caution">
    <text evidence="14">The sequence shown here is derived from an EMBL/GenBank/DDBJ whole genome shotgun (WGS) entry which is preliminary data.</text>
</comment>
<feature type="transmembrane region" description="Helical" evidence="13">
    <location>
        <begin position="174"/>
        <end position="195"/>
    </location>
</feature>
<evidence type="ECO:0000256" key="10">
    <source>
        <dbReference type="ARBA" id="ARBA00023065"/>
    </source>
</evidence>
<dbReference type="PIRSF" id="PIRSF006603">
    <property type="entry name" value="DinF"/>
    <property type="match status" value="1"/>
</dbReference>
<dbReference type="EMBL" id="JAFBEE010000007">
    <property type="protein sequence ID" value="MBM7614878.1"/>
    <property type="molecule type" value="Genomic_DNA"/>
</dbReference>
<evidence type="ECO:0000256" key="2">
    <source>
        <dbReference type="ARBA" id="ARBA00004651"/>
    </source>
</evidence>
<evidence type="ECO:0000256" key="3">
    <source>
        <dbReference type="ARBA" id="ARBA00010199"/>
    </source>
</evidence>
<evidence type="ECO:0000256" key="11">
    <source>
        <dbReference type="ARBA" id="ARBA00023136"/>
    </source>
</evidence>
<feature type="transmembrane region" description="Helical" evidence="13">
    <location>
        <begin position="201"/>
        <end position="224"/>
    </location>
</feature>
<evidence type="ECO:0000256" key="4">
    <source>
        <dbReference type="ARBA" id="ARBA00020268"/>
    </source>
</evidence>
<comment type="function">
    <text evidence="1">Multidrug efflux pump.</text>
</comment>
<keyword evidence="9 13" id="KW-1133">Transmembrane helix</keyword>
<evidence type="ECO:0000256" key="9">
    <source>
        <dbReference type="ARBA" id="ARBA00022989"/>
    </source>
</evidence>
<sequence>MGTAAAILDIKESDKKVLRRNVINIAWPAVTELILISLVGAIDMIMVGKLGAAAIASIGLTNQPIFLIMAIFQALNVGGTAIVSREIGAGNVGEANKATRHVIIITSILSVLIIIPAMIYVTQIYKFMGADQDVIDIGLNYFKVALIGIIFQNISLAVAAVLRGSGDTKSPMMINVGANIINVIMNYLLIFGMFGAPQLGVTGAGVATLLARMLGMIFLIGILASGRTVLRLRFKNFFSWDQSMMKKVIKIGLPSAAEQLVLRTGNLTFVRIIAGLGTVIYASHQIAISILSLSFTTGMAFAMAASALIGQSLGAEKRELAEAYGKEVRFLGSVVATTIGVLFFIFSEQIIGLYSSDPAVIKNASIALRMIAIIQPFQSSQLILAGGLRGAGDTKWPLLSTMAGIWGIRVTLGILFVLVFKMGLFGAWLAICVDQVIRYCILYMRFRTGKWKYVKI</sequence>
<comment type="similarity">
    <text evidence="3">Belongs to the multi antimicrobial extrusion (MATE) (TC 2.A.66.1) family.</text>
</comment>
<name>A0ABS2NPL5_9FIRM</name>
<dbReference type="PANTHER" id="PTHR43298">
    <property type="entry name" value="MULTIDRUG RESISTANCE PROTEIN NORM-RELATED"/>
    <property type="match status" value="1"/>
</dbReference>
<keyword evidence="11 13" id="KW-0472">Membrane</keyword>
<dbReference type="CDD" id="cd13137">
    <property type="entry name" value="MATE_NorM_like"/>
    <property type="match status" value="1"/>
</dbReference>
<feature type="transmembrane region" description="Helical" evidence="13">
    <location>
        <begin position="330"/>
        <end position="354"/>
    </location>
</feature>
<protein>
    <recommendedName>
        <fullName evidence="4">Probable multidrug resistance protein NorM</fullName>
    </recommendedName>
    <alternativeName>
        <fullName evidence="12">Multidrug-efflux transporter</fullName>
    </alternativeName>
</protein>
<dbReference type="NCBIfam" id="TIGR00797">
    <property type="entry name" value="matE"/>
    <property type="match status" value="1"/>
</dbReference>
<evidence type="ECO:0000256" key="12">
    <source>
        <dbReference type="ARBA" id="ARBA00031636"/>
    </source>
</evidence>
<gene>
    <name evidence="14" type="ORF">JOC73_001397</name>
</gene>
<evidence type="ECO:0000256" key="6">
    <source>
        <dbReference type="ARBA" id="ARBA00022449"/>
    </source>
</evidence>
<feature type="transmembrane region" description="Helical" evidence="13">
    <location>
        <begin position="25"/>
        <end position="45"/>
    </location>
</feature>
<keyword evidence="7" id="KW-1003">Cell membrane</keyword>
<dbReference type="PANTHER" id="PTHR43298:SF2">
    <property type="entry name" value="FMN_FAD EXPORTER YEEO-RELATED"/>
    <property type="match status" value="1"/>
</dbReference>
<evidence type="ECO:0000313" key="14">
    <source>
        <dbReference type="EMBL" id="MBM7614878.1"/>
    </source>
</evidence>
<dbReference type="RefSeq" id="WP_204401509.1">
    <property type="nucleotide sequence ID" value="NZ_JAFBEE010000007.1"/>
</dbReference>
<proteinExistence type="inferred from homology"/>
<evidence type="ECO:0000256" key="7">
    <source>
        <dbReference type="ARBA" id="ARBA00022475"/>
    </source>
</evidence>
<evidence type="ECO:0000256" key="13">
    <source>
        <dbReference type="SAM" id="Phobius"/>
    </source>
</evidence>
<keyword evidence="15" id="KW-1185">Reference proteome</keyword>
<keyword evidence="5" id="KW-0813">Transport</keyword>
<evidence type="ECO:0000256" key="1">
    <source>
        <dbReference type="ARBA" id="ARBA00003408"/>
    </source>
</evidence>
<dbReference type="Proteomes" id="UP001314796">
    <property type="component" value="Unassembled WGS sequence"/>
</dbReference>
<evidence type="ECO:0000256" key="8">
    <source>
        <dbReference type="ARBA" id="ARBA00022692"/>
    </source>
</evidence>
<feature type="transmembrane region" description="Helical" evidence="13">
    <location>
        <begin position="103"/>
        <end position="121"/>
    </location>
</feature>
<dbReference type="InterPro" id="IPR002528">
    <property type="entry name" value="MATE_fam"/>
</dbReference>
<reference evidence="14 15" key="1">
    <citation type="submission" date="2021-01" db="EMBL/GenBank/DDBJ databases">
        <title>Genomic Encyclopedia of Type Strains, Phase IV (KMG-IV): sequencing the most valuable type-strain genomes for metagenomic binning, comparative biology and taxonomic classification.</title>
        <authorList>
            <person name="Goeker M."/>
        </authorList>
    </citation>
    <scope>NUCLEOTIDE SEQUENCE [LARGE SCALE GENOMIC DNA]</scope>
    <source>
        <strain evidence="14 15">DSM 25890</strain>
    </source>
</reference>
<comment type="subcellular location">
    <subcellularLocation>
        <location evidence="2">Cell membrane</location>
        <topology evidence="2">Multi-pass membrane protein</topology>
    </subcellularLocation>
</comment>
<keyword evidence="10" id="KW-0406">Ion transport</keyword>
<organism evidence="14 15">
    <name type="scientific">Alkaliphilus hydrothermalis</name>
    <dbReference type="NCBI Taxonomy" id="1482730"/>
    <lineage>
        <taxon>Bacteria</taxon>
        <taxon>Bacillati</taxon>
        <taxon>Bacillota</taxon>
        <taxon>Clostridia</taxon>
        <taxon>Peptostreptococcales</taxon>
        <taxon>Natronincolaceae</taxon>
        <taxon>Alkaliphilus</taxon>
    </lineage>
</organism>
<keyword evidence="8 13" id="KW-0812">Transmembrane</keyword>
<dbReference type="Pfam" id="PF01554">
    <property type="entry name" value="MatE"/>
    <property type="match status" value="2"/>
</dbReference>
<dbReference type="InterPro" id="IPR048279">
    <property type="entry name" value="MdtK-like"/>
</dbReference>
<keyword evidence="6" id="KW-0050">Antiport</keyword>
<feature type="transmembrane region" description="Helical" evidence="13">
    <location>
        <begin position="260"/>
        <end position="280"/>
    </location>
</feature>
<evidence type="ECO:0000313" key="15">
    <source>
        <dbReference type="Proteomes" id="UP001314796"/>
    </source>
</evidence>
<dbReference type="InterPro" id="IPR050222">
    <property type="entry name" value="MATE_MdtK"/>
</dbReference>
<accession>A0ABS2NPL5</accession>
<feature type="transmembrane region" description="Helical" evidence="13">
    <location>
        <begin position="286"/>
        <end position="309"/>
    </location>
</feature>